<protein>
    <submittedName>
        <fullName evidence="2">Uncharacterized protein</fullName>
    </submittedName>
</protein>
<evidence type="ECO:0000313" key="2">
    <source>
        <dbReference type="EMBL" id="KAK2115001.1"/>
    </source>
</evidence>
<evidence type="ECO:0000256" key="1">
    <source>
        <dbReference type="SAM" id="MobiDB-lite"/>
    </source>
</evidence>
<accession>A0ABQ9W039</accession>
<reference evidence="2 3" key="1">
    <citation type="submission" date="2023-05" db="EMBL/GenBank/DDBJ databases">
        <title>B98-5 Cell Line De Novo Hybrid Assembly: An Optical Mapping Approach.</title>
        <authorList>
            <person name="Kananen K."/>
            <person name="Auerbach J.A."/>
            <person name="Kautto E."/>
            <person name="Blachly J.S."/>
        </authorList>
    </citation>
    <scope>NUCLEOTIDE SEQUENCE [LARGE SCALE GENOMIC DNA]</scope>
    <source>
        <strain evidence="2">B95-8</strain>
        <tissue evidence="2">Cell line</tissue>
    </source>
</reference>
<feature type="compositionally biased region" description="Basic and acidic residues" evidence="1">
    <location>
        <begin position="30"/>
        <end position="49"/>
    </location>
</feature>
<proteinExistence type="predicted"/>
<dbReference type="Proteomes" id="UP001266305">
    <property type="component" value="Unassembled WGS sequence"/>
</dbReference>
<sequence length="104" mass="11314">MVEKFLDPESCYCSFLSNVASLTAHGQTAVKEETKERLQERESDQESKMAEAVIEQESIPVLAAPLRGAETLELALLGHRSSPQDLSGMTIFSTVLTVKESSVG</sequence>
<organism evidence="2 3">
    <name type="scientific">Saguinus oedipus</name>
    <name type="common">Cotton-top tamarin</name>
    <name type="synonym">Oedipomidas oedipus</name>
    <dbReference type="NCBI Taxonomy" id="9490"/>
    <lineage>
        <taxon>Eukaryota</taxon>
        <taxon>Metazoa</taxon>
        <taxon>Chordata</taxon>
        <taxon>Craniata</taxon>
        <taxon>Vertebrata</taxon>
        <taxon>Euteleostomi</taxon>
        <taxon>Mammalia</taxon>
        <taxon>Eutheria</taxon>
        <taxon>Euarchontoglires</taxon>
        <taxon>Primates</taxon>
        <taxon>Haplorrhini</taxon>
        <taxon>Platyrrhini</taxon>
        <taxon>Cebidae</taxon>
        <taxon>Callitrichinae</taxon>
        <taxon>Saguinus</taxon>
    </lineage>
</organism>
<evidence type="ECO:0000313" key="3">
    <source>
        <dbReference type="Proteomes" id="UP001266305"/>
    </source>
</evidence>
<dbReference type="EMBL" id="JASSZA010000003">
    <property type="protein sequence ID" value="KAK2115001.1"/>
    <property type="molecule type" value="Genomic_DNA"/>
</dbReference>
<feature type="region of interest" description="Disordered" evidence="1">
    <location>
        <begin position="26"/>
        <end position="50"/>
    </location>
</feature>
<keyword evidence="3" id="KW-1185">Reference proteome</keyword>
<gene>
    <name evidence="2" type="ORF">P7K49_005626</name>
</gene>
<name>A0ABQ9W039_SAGOE</name>
<comment type="caution">
    <text evidence="2">The sequence shown here is derived from an EMBL/GenBank/DDBJ whole genome shotgun (WGS) entry which is preliminary data.</text>
</comment>